<evidence type="ECO:0000256" key="4">
    <source>
        <dbReference type="ARBA" id="ARBA00022679"/>
    </source>
</evidence>
<keyword evidence="3" id="KW-0028">Amino-acid biosynthesis</keyword>
<dbReference type="Gene3D" id="3.40.50.1100">
    <property type="match status" value="2"/>
</dbReference>
<evidence type="ECO:0000259" key="7">
    <source>
        <dbReference type="Pfam" id="PF00291"/>
    </source>
</evidence>
<dbReference type="AlphaFoldDB" id="A0A1H6TTN4"/>
<reference evidence="9" key="1">
    <citation type="submission" date="2016-10" db="EMBL/GenBank/DDBJ databases">
        <authorList>
            <person name="Varghese N."/>
            <person name="Submissions S."/>
        </authorList>
    </citation>
    <scope>NUCLEOTIDE SEQUENCE [LARGE SCALE GENOMIC DNA]</scope>
    <source>
        <strain evidence="9">CGMCC 1.6763</strain>
    </source>
</reference>
<dbReference type="PANTHER" id="PTHR10314">
    <property type="entry name" value="CYSTATHIONINE BETA-SYNTHASE"/>
    <property type="match status" value="1"/>
</dbReference>
<dbReference type="InterPro" id="IPR001216">
    <property type="entry name" value="P-phosphate_BS"/>
</dbReference>
<dbReference type="SUPFAM" id="SSF53686">
    <property type="entry name" value="Tryptophan synthase beta subunit-like PLP-dependent enzymes"/>
    <property type="match status" value="1"/>
</dbReference>
<accession>A0A1H6TTN4</accession>
<proteinExistence type="inferred from homology"/>
<dbReference type="InterPro" id="IPR036052">
    <property type="entry name" value="TrpB-like_PALP_sf"/>
</dbReference>
<dbReference type="Proteomes" id="UP000199200">
    <property type="component" value="Unassembled WGS sequence"/>
</dbReference>
<evidence type="ECO:0000313" key="9">
    <source>
        <dbReference type="Proteomes" id="UP000199200"/>
    </source>
</evidence>
<dbReference type="RefSeq" id="WP_092049513.1">
    <property type="nucleotide sequence ID" value="NZ_FNZF01000001.1"/>
</dbReference>
<evidence type="ECO:0000256" key="6">
    <source>
        <dbReference type="ARBA" id="ARBA00023192"/>
    </source>
</evidence>
<evidence type="ECO:0000256" key="5">
    <source>
        <dbReference type="ARBA" id="ARBA00022898"/>
    </source>
</evidence>
<dbReference type="EMBL" id="FNZF01000001">
    <property type="protein sequence ID" value="SEI79600.1"/>
    <property type="molecule type" value="Genomic_DNA"/>
</dbReference>
<name>A0A1H6TTN4_9BACL</name>
<dbReference type="STRING" id="426757.SAMN04488127_0490"/>
<keyword evidence="4" id="KW-0808">Transferase</keyword>
<protein>
    <submittedName>
        <fullName evidence="8">O-acetylserine dependent cystathionine beta-synthase</fullName>
    </submittedName>
</protein>
<dbReference type="FunFam" id="3.40.50.1100:FF:000016">
    <property type="entry name" value="Cysteine synthase A"/>
    <property type="match status" value="1"/>
</dbReference>
<gene>
    <name evidence="8" type="ORF">SAMN04488127_0490</name>
</gene>
<sequence length="320" mass="34500">MNVARNVHELIGRTPVVELTSFPLPDGVRLFAKLENMNPGGSVKDRLGQYLLKQAFLEGKLKKGGTIIEPTAGNTGIGLAIAAIRYGVRAIFVVPEKFSIEKQTLMRALGAEVVNTPTQLGMEGAIARTEELLREIPGSYYPGQFQNASNPDTYYESLGPELAEELDGKIDVFVAGAGSGGTFTGTSKYLKDHLKNVKCVIVEPEGSILNGGPSHSHRTEGIGMDFLPPFIDRRLFDGIHTISDEEAFERLREAAKKEGLLVGSSSGAALAASLREAATAQPGTNIVTIFPDSSERYISSGIYDEVMKNEEENAVNSRRG</sequence>
<dbReference type="Pfam" id="PF00291">
    <property type="entry name" value="PALP"/>
    <property type="match status" value="1"/>
</dbReference>
<dbReference type="InterPro" id="IPR050214">
    <property type="entry name" value="Cys_Synth/Cystath_Beta-Synth"/>
</dbReference>
<evidence type="ECO:0000313" key="8">
    <source>
        <dbReference type="EMBL" id="SEI79600.1"/>
    </source>
</evidence>
<feature type="domain" description="Tryptophan synthase beta chain-like PALP" evidence="7">
    <location>
        <begin position="9"/>
        <end position="292"/>
    </location>
</feature>
<dbReference type="GO" id="GO:0006535">
    <property type="term" value="P:cysteine biosynthetic process from serine"/>
    <property type="evidence" value="ECO:0007669"/>
    <property type="project" value="InterPro"/>
</dbReference>
<keyword evidence="5" id="KW-0663">Pyridoxal phosphate</keyword>
<dbReference type="PROSITE" id="PS00901">
    <property type="entry name" value="CYS_SYNTHASE"/>
    <property type="match status" value="1"/>
</dbReference>
<dbReference type="InterPro" id="IPR001926">
    <property type="entry name" value="TrpB-like_PALP"/>
</dbReference>
<comment type="similarity">
    <text evidence="2">Belongs to the cysteine synthase/cystathionine beta-synthase family.</text>
</comment>
<dbReference type="GO" id="GO:0016765">
    <property type="term" value="F:transferase activity, transferring alkyl or aryl (other than methyl) groups"/>
    <property type="evidence" value="ECO:0007669"/>
    <property type="project" value="UniProtKB-ARBA"/>
</dbReference>
<evidence type="ECO:0000256" key="3">
    <source>
        <dbReference type="ARBA" id="ARBA00022605"/>
    </source>
</evidence>
<dbReference type="OrthoDB" id="9808024at2"/>
<comment type="cofactor">
    <cofactor evidence="1">
        <name>pyridoxal 5'-phosphate</name>
        <dbReference type="ChEBI" id="CHEBI:597326"/>
    </cofactor>
</comment>
<evidence type="ECO:0000256" key="1">
    <source>
        <dbReference type="ARBA" id="ARBA00001933"/>
    </source>
</evidence>
<organism evidence="8 9">
    <name type="scientific">Bhargavaea ginsengi</name>
    <dbReference type="NCBI Taxonomy" id="426757"/>
    <lineage>
        <taxon>Bacteria</taxon>
        <taxon>Bacillati</taxon>
        <taxon>Bacillota</taxon>
        <taxon>Bacilli</taxon>
        <taxon>Bacillales</taxon>
        <taxon>Caryophanaceae</taxon>
        <taxon>Bhargavaea</taxon>
    </lineage>
</organism>
<keyword evidence="6" id="KW-0198">Cysteine biosynthesis</keyword>
<dbReference type="CDD" id="cd01561">
    <property type="entry name" value="CBS_like"/>
    <property type="match status" value="1"/>
</dbReference>
<dbReference type="FunFam" id="3.40.50.1100:FF:000118">
    <property type="entry name" value="Related to CYS4-cystathionine beta-synthase"/>
    <property type="match status" value="1"/>
</dbReference>
<keyword evidence="9" id="KW-1185">Reference proteome</keyword>
<evidence type="ECO:0000256" key="2">
    <source>
        <dbReference type="ARBA" id="ARBA00007103"/>
    </source>
</evidence>